<keyword evidence="1" id="KW-1133">Transmembrane helix</keyword>
<comment type="caution">
    <text evidence="2">The sequence shown here is derived from an EMBL/GenBank/DDBJ whole genome shotgun (WGS) entry which is preliminary data.</text>
</comment>
<evidence type="ECO:0000313" key="2">
    <source>
        <dbReference type="EMBL" id="PUU78619.1"/>
    </source>
</evidence>
<evidence type="ECO:0000313" key="3">
    <source>
        <dbReference type="Proteomes" id="UP000244722"/>
    </source>
</evidence>
<protein>
    <submittedName>
        <fullName evidence="2">Uncharacterized protein</fullName>
    </submittedName>
</protein>
<name>A0A2T6ZSZ7_TUBBO</name>
<dbReference type="EMBL" id="NESQ01000113">
    <property type="protein sequence ID" value="PUU78619.1"/>
    <property type="molecule type" value="Genomic_DNA"/>
</dbReference>
<dbReference type="Gene3D" id="3.90.20.10">
    <property type="match status" value="1"/>
</dbReference>
<keyword evidence="1" id="KW-0472">Membrane</keyword>
<feature type="transmembrane region" description="Helical" evidence="1">
    <location>
        <begin position="180"/>
        <end position="198"/>
    </location>
</feature>
<reference evidence="2 3" key="1">
    <citation type="submission" date="2017-04" db="EMBL/GenBank/DDBJ databases">
        <title>Draft genome sequence of Tuber borchii Vittad., a whitish edible truffle.</title>
        <authorList>
            <consortium name="DOE Joint Genome Institute"/>
            <person name="Murat C."/>
            <person name="Kuo A."/>
            <person name="Barry K.W."/>
            <person name="Clum A."/>
            <person name="Dockter R.B."/>
            <person name="Fauchery L."/>
            <person name="Iotti M."/>
            <person name="Kohler A."/>
            <person name="Labutti K."/>
            <person name="Lindquist E.A."/>
            <person name="Lipzen A."/>
            <person name="Ohm R.A."/>
            <person name="Wang M."/>
            <person name="Grigoriev I.V."/>
            <person name="Zambonelli A."/>
            <person name="Martin F.M."/>
        </authorList>
    </citation>
    <scope>NUCLEOTIDE SEQUENCE [LARGE SCALE GENOMIC DNA]</scope>
    <source>
        <strain evidence="2 3">Tbo3840</strain>
    </source>
</reference>
<accession>A0A2T6ZSZ7</accession>
<gene>
    <name evidence="2" type="ORF">B9Z19DRAFT_1126477</name>
</gene>
<evidence type="ECO:0000256" key="1">
    <source>
        <dbReference type="SAM" id="Phobius"/>
    </source>
</evidence>
<keyword evidence="1" id="KW-0812">Transmembrane</keyword>
<sequence length="209" mass="24325">MSHIKLAHKLFVTTAPRLRMPSHRGFQRNALEEQPSPFPNSKVDENDRRYVTWENFSHHNTQYLNRFAAVEKNATGLHGAIGALGDSLKKLESKVDKGFEKIDTRFNKMEEKMDTRFSKMDTRFSKMEEKMDTRFTNMEDRLTTRLTNMEAKFTEEFKNGRAEMKELNAGQKKRDGMMMVGLQAIILPVVALFGKLLYDVFYQEDGKKT</sequence>
<proteinExistence type="predicted"/>
<keyword evidence="3" id="KW-1185">Reference proteome</keyword>
<dbReference type="OrthoDB" id="4833301at2759"/>
<dbReference type="AlphaFoldDB" id="A0A2T6ZSZ7"/>
<dbReference type="STRING" id="42251.A0A2T6ZSZ7"/>
<dbReference type="Proteomes" id="UP000244722">
    <property type="component" value="Unassembled WGS sequence"/>
</dbReference>
<organism evidence="2 3">
    <name type="scientific">Tuber borchii</name>
    <name type="common">White truffle</name>
    <dbReference type="NCBI Taxonomy" id="42251"/>
    <lineage>
        <taxon>Eukaryota</taxon>
        <taxon>Fungi</taxon>
        <taxon>Dikarya</taxon>
        <taxon>Ascomycota</taxon>
        <taxon>Pezizomycotina</taxon>
        <taxon>Pezizomycetes</taxon>
        <taxon>Pezizales</taxon>
        <taxon>Tuberaceae</taxon>
        <taxon>Tuber</taxon>
    </lineage>
</organism>